<evidence type="ECO:0000259" key="7">
    <source>
        <dbReference type="PROSITE" id="PS51352"/>
    </source>
</evidence>
<dbReference type="InterPro" id="IPR029759">
    <property type="entry name" value="GPX_AS"/>
</dbReference>
<evidence type="ECO:0000256" key="2">
    <source>
        <dbReference type="ARBA" id="ARBA00022559"/>
    </source>
</evidence>
<evidence type="ECO:0000256" key="6">
    <source>
        <dbReference type="SAM" id="SignalP"/>
    </source>
</evidence>
<evidence type="ECO:0000313" key="8">
    <source>
        <dbReference type="EMBL" id="RVU38763.1"/>
    </source>
</evidence>
<dbReference type="Proteomes" id="UP000287447">
    <property type="component" value="Unassembled WGS sequence"/>
</dbReference>
<dbReference type="AlphaFoldDB" id="A0A3S2VRI4"/>
<evidence type="ECO:0000313" key="9">
    <source>
        <dbReference type="Proteomes" id="UP000287447"/>
    </source>
</evidence>
<reference evidence="9" key="1">
    <citation type="submission" date="2019-01" db="EMBL/GenBank/DDBJ databases">
        <title>Gri0909 isolated from a small marine red alga.</title>
        <authorList>
            <person name="Kim J."/>
            <person name="Jeong S.E."/>
            <person name="Jeon C.O."/>
        </authorList>
    </citation>
    <scope>NUCLEOTIDE SEQUENCE [LARGE SCALE GENOMIC DNA]</scope>
    <source>
        <strain evidence="9">Gri0909</strain>
    </source>
</reference>
<keyword evidence="3 5" id="KW-0560">Oxidoreductase</keyword>
<keyword evidence="9" id="KW-1185">Reference proteome</keyword>
<dbReference type="CDD" id="cd00340">
    <property type="entry name" value="GSH_Peroxidase"/>
    <property type="match status" value="1"/>
</dbReference>
<dbReference type="Pfam" id="PF00255">
    <property type="entry name" value="GSHPx"/>
    <property type="match status" value="1"/>
</dbReference>
<evidence type="ECO:0000256" key="5">
    <source>
        <dbReference type="RuleBase" id="RU000499"/>
    </source>
</evidence>
<dbReference type="GO" id="GO:0034599">
    <property type="term" value="P:cellular response to oxidative stress"/>
    <property type="evidence" value="ECO:0007669"/>
    <property type="project" value="TreeGrafter"/>
</dbReference>
<feature type="signal peptide" evidence="6">
    <location>
        <begin position="1"/>
        <end position="30"/>
    </location>
</feature>
<dbReference type="InterPro" id="IPR036249">
    <property type="entry name" value="Thioredoxin-like_sf"/>
</dbReference>
<gene>
    <name evidence="8" type="ORF">EOI86_05695</name>
</gene>
<dbReference type="PROSITE" id="PS51355">
    <property type="entry name" value="GLUTATHIONE_PEROXID_3"/>
    <property type="match status" value="1"/>
</dbReference>
<sequence length="194" mass="20742">MTKLHTLFFALAVAALAALSLTNTASVASAADPNAHKYDFVSIEGDAMPMNDYAGKAVLVVNTASFCGYTGQYKALQAVYEKYRDRGLVVLGVPSNDFGSQEPGTATEIKEFCETTYDITFPMTEKQVVRGDAAHPFYKWAREALGAEGTPRWNFHKILIGPDGSALAGWPSVTKPDSEAIISAIESALNAPSG</sequence>
<dbReference type="PIRSF" id="PIRSF000303">
    <property type="entry name" value="Glutathion_perox"/>
    <property type="match status" value="1"/>
</dbReference>
<dbReference type="PANTHER" id="PTHR11592">
    <property type="entry name" value="GLUTATHIONE PEROXIDASE"/>
    <property type="match status" value="1"/>
</dbReference>
<dbReference type="PROSITE" id="PS51352">
    <property type="entry name" value="THIOREDOXIN_2"/>
    <property type="match status" value="1"/>
</dbReference>
<dbReference type="PRINTS" id="PR01011">
    <property type="entry name" value="GLUTPROXDASE"/>
</dbReference>
<feature type="chain" id="PRO_5018673003" description="Glutathione peroxidase" evidence="6">
    <location>
        <begin position="31"/>
        <end position="194"/>
    </location>
</feature>
<evidence type="ECO:0000256" key="4">
    <source>
        <dbReference type="PIRSR" id="PIRSR000303-1"/>
    </source>
</evidence>
<dbReference type="InterPro" id="IPR013766">
    <property type="entry name" value="Thioredoxin_domain"/>
</dbReference>
<feature type="active site" evidence="4">
    <location>
        <position position="67"/>
    </location>
</feature>
<keyword evidence="2 5" id="KW-0575">Peroxidase</keyword>
<proteinExistence type="inferred from homology"/>
<protein>
    <recommendedName>
        <fullName evidence="5">Glutathione peroxidase</fullName>
    </recommendedName>
</protein>
<dbReference type="SUPFAM" id="SSF52833">
    <property type="entry name" value="Thioredoxin-like"/>
    <property type="match status" value="1"/>
</dbReference>
<accession>A0A3S2VRI4</accession>
<evidence type="ECO:0000256" key="1">
    <source>
        <dbReference type="ARBA" id="ARBA00006926"/>
    </source>
</evidence>
<dbReference type="PANTHER" id="PTHR11592:SF78">
    <property type="entry name" value="GLUTATHIONE PEROXIDASE"/>
    <property type="match status" value="1"/>
</dbReference>
<keyword evidence="6" id="KW-0732">Signal</keyword>
<dbReference type="RefSeq" id="WP_127764135.1">
    <property type="nucleotide sequence ID" value="NZ_SADE01000001.1"/>
</dbReference>
<dbReference type="OrthoDB" id="9785502at2"/>
<dbReference type="PROSITE" id="PS00460">
    <property type="entry name" value="GLUTATHIONE_PEROXID_1"/>
    <property type="match status" value="1"/>
</dbReference>
<comment type="similarity">
    <text evidence="1 5">Belongs to the glutathione peroxidase family.</text>
</comment>
<organism evidence="8 9">
    <name type="scientific">Hwanghaeella grinnelliae</name>
    <dbReference type="NCBI Taxonomy" id="2500179"/>
    <lineage>
        <taxon>Bacteria</taxon>
        <taxon>Pseudomonadati</taxon>
        <taxon>Pseudomonadota</taxon>
        <taxon>Alphaproteobacteria</taxon>
        <taxon>Rhodospirillales</taxon>
        <taxon>Rhodospirillaceae</taxon>
        <taxon>Hwanghaeella</taxon>
    </lineage>
</organism>
<evidence type="ECO:0000256" key="3">
    <source>
        <dbReference type="ARBA" id="ARBA00023002"/>
    </source>
</evidence>
<dbReference type="EMBL" id="SADE01000001">
    <property type="protein sequence ID" value="RVU38763.1"/>
    <property type="molecule type" value="Genomic_DNA"/>
</dbReference>
<feature type="domain" description="Thioredoxin" evidence="7">
    <location>
        <begin position="19"/>
        <end position="190"/>
    </location>
</feature>
<dbReference type="GO" id="GO:0004601">
    <property type="term" value="F:peroxidase activity"/>
    <property type="evidence" value="ECO:0007669"/>
    <property type="project" value="UniProtKB-KW"/>
</dbReference>
<dbReference type="Gene3D" id="3.40.30.10">
    <property type="entry name" value="Glutaredoxin"/>
    <property type="match status" value="1"/>
</dbReference>
<name>A0A3S2VRI4_9PROT</name>
<dbReference type="InterPro" id="IPR000889">
    <property type="entry name" value="Glutathione_peroxidase"/>
</dbReference>
<comment type="caution">
    <text evidence="8">The sequence shown here is derived from an EMBL/GenBank/DDBJ whole genome shotgun (WGS) entry which is preliminary data.</text>
</comment>